<evidence type="ECO:0000313" key="2">
    <source>
        <dbReference type="Proteomes" id="UP000624703"/>
    </source>
</evidence>
<sequence length="129" mass="14529">MSAFELLSTDGYALQAQFKLNGKEYGAMDDFSGFDPAHVDQQSPEFDILCLTDQSWEDMFSGNPDKKKELVKTGDWSYDGYGQITSVSPVVADFGDFTFEIGDITSDERCVGEFIHIVIDRLDLTFRSR</sequence>
<organism evidence="1 2">
    <name type="scientific">Persicirhabdus sediminis</name>
    <dbReference type="NCBI Taxonomy" id="454144"/>
    <lineage>
        <taxon>Bacteria</taxon>
        <taxon>Pseudomonadati</taxon>
        <taxon>Verrucomicrobiota</taxon>
        <taxon>Verrucomicrobiia</taxon>
        <taxon>Verrucomicrobiales</taxon>
        <taxon>Verrucomicrobiaceae</taxon>
        <taxon>Persicirhabdus</taxon>
    </lineage>
</organism>
<comment type="caution">
    <text evidence="1">The sequence shown here is derived from an EMBL/GenBank/DDBJ whole genome shotgun (WGS) entry which is preliminary data.</text>
</comment>
<evidence type="ECO:0000313" key="1">
    <source>
        <dbReference type="EMBL" id="MBK1790622.1"/>
    </source>
</evidence>
<dbReference type="Proteomes" id="UP000624703">
    <property type="component" value="Unassembled WGS sequence"/>
</dbReference>
<gene>
    <name evidence="1" type="ORF">JIN82_05560</name>
</gene>
<dbReference type="EMBL" id="JAENIM010000028">
    <property type="protein sequence ID" value="MBK1790622.1"/>
    <property type="molecule type" value="Genomic_DNA"/>
</dbReference>
<name>A0A8J7MBW7_9BACT</name>
<keyword evidence="2" id="KW-1185">Reference proteome</keyword>
<dbReference type="AlphaFoldDB" id="A0A8J7MBW7"/>
<reference evidence="1" key="1">
    <citation type="submission" date="2021-01" db="EMBL/GenBank/DDBJ databases">
        <title>Modified the classification status of verrucomicrobia.</title>
        <authorList>
            <person name="Feng X."/>
        </authorList>
    </citation>
    <scope>NUCLEOTIDE SEQUENCE</scope>
    <source>
        <strain evidence="1">_KCTC 22039</strain>
    </source>
</reference>
<dbReference type="RefSeq" id="WP_200310653.1">
    <property type="nucleotide sequence ID" value="NZ_JAENIM010000028.1"/>
</dbReference>
<accession>A0A8J7MBW7</accession>
<protein>
    <submittedName>
        <fullName evidence="1">Uncharacterized protein</fullName>
    </submittedName>
</protein>
<proteinExistence type="predicted"/>